<dbReference type="SUPFAM" id="SSF53649">
    <property type="entry name" value="Alkaline phosphatase-like"/>
    <property type="match status" value="1"/>
</dbReference>
<dbReference type="PANTHER" id="PTHR42693:SF33">
    <property type="entry name" value="ARYLSULFATASE"/>
    <property type="match status" value="1"/>
</dbReference>
<proteinExistence type="inferred from homology"/>
<evidence type="ECO:0000256" key="2">
    <source>
        <dbReference type="SAM" id="SignalP"/>
    </source>
</evidence>
<dbReference type="Proteomes" id="UP001596160">
    <property type="component" value="Unassembled WGS sequence"/>
</dbReference>
<name>A0ABW0AHA7_9ACTN</name>
<gene>
    <name evidence="3" type="ORF">ACFPRH_11485</name>
</gene>
<evidence type="ECO:0000313" key="3">
    <source>
        <dbReference type="EMBL" id="MFC5152356.1"/>
    </source>
</evidence>
<protein>
    <submittedName>
        <fullName evidence="3">Alkaline phosphatase family protein</fullName>
    </submittedName>
</protein>
<evidence type="ECO:0000256" key="1">
    <source>
        <dbReference type="ARBA" id="ARBA00008779"/>
    </source>
</evidence>
<dbReference type="Gene3D" id="3.40.720.10">
    <property type="entry name" value="Alkaline Phosphatase, subunit A"/>
    <property type="match status" value="2"/>
</dbReference>
<dbReference type="Pfam" id="PF01663">
    <property type="entry name" value="Phosphodiest"/>
    <property type="match status" value="1"/>
</dbReference>
<reference evidence="4" key="1">
    <citation type="journal article" date="2019" name="Int. J. Syst. Evol. Microbiol.">
        <title>The Global Catalogue of Microorganisms (GCM) 10K type strain sequencing project: providing services to taxonomists for standard genome sequencing and annotation.</title>
        <authorList>
            <consortium name="The Broad Institute Genomics Platform"/>
            <consortium name="The Broad Institute Genome Sequencing Center for Infectious Disease"/>
            <person name="Wu L."/>
            <person name="Ma J."/>
        </authorList>
    </citation>
    <scope>NUCLEOTIDE SEQUENCE [LARGE SCALE GENOMIC DNA]</scope>
    <source>
        <strain evidence="4">PCU 266</strain>
    </source>
</reference>
<accession>A0ABW0AHA7</accession>
<organism evidence="3 4">
    <name type="scientific">Streptomyces amakusaensis</name>
    <dbReference type="NCBI Taxonomy" id="67271"/>
    <lineage>
        <taxon>Bacteria</taxon>
        <taxon>Bacillati</taxon>
        <taxon>Actinomycetota</taxon>
        <taxon>Actinomycetes</taxon>
        <taxon>Kitasatosporales</taxon>
        <taxon>Streptomycetaceae</taxon>
        <taxon>Streptomyces</taxon>
    </lineage>
</organism>
<dbReference type="PANTHER" id="PTHR42693">
    <property type="entry name" value="ARYLSULFATASE FAMILY MEMBER"/>
    <property type="match status" value="1"/>
</dbReference>
<comment type="caution">
    <text evidence="3">The sequence shown here is derived from an EMBL/GenBank/DDBJ whole genome shotgun (WGS) entry which is preliminary data.</text>
</comment>
<feature type="chain" id="PRO_5046792278" evidence="2">
    <location>
        <begin position="36"/>
        <end position="564"/>
    </location>
</feature>
<comment type="similarity">
    <text evidence="1">Belongs to the sulfatase family.</text>
</comment>
<dbReference type="EMBL" id="JBHSKP010000005">
    <property type="protein sequence ID" value="MFC5152356.1"/>
    <property type="molecule type" value="Genomic_DNA"/>
</dbReference>
<dbReference type="InterPro" id="IPR002591">
    <property type="entry name" value="Phosphodiest/P_Trfase"/>
</dbReference>
<feature type="signal peptide" evidence="2">
    <location>
        <begin position="1"/>
        <end position="35"/>
    </location>
</feature>
<dbReference type="InterPro" id="IPR017850">
    <property type="entry name" value="Alkaline_phosphatase_core_sf"/>
</dbReference>
<evidence type="ECO:0000313" key="4">
    <source>
        <dbReference type="Proteomes" id="UP001596160"/>
    </source>
</evidence>
<dbReference type="InterPro" id="IPR050738">
    <property type="entry name" value="Sulfatase"/>
</dbReference>
<dbReference type="RefSeq" id="WP_344477263.1">
    <property type="nucleotide sequence ID" value="NZ_BAAASB010000008.1"/>
</dbReference>
<keyword evidence="2" id="KW-0732">Signal</keyword>
<sequence>MTERLRKDTFRIGSRAVRKAAVLMAVLLLSAGAAAAGPGDTRPPARSSEPRPHRVLILVVDQFRPEYVEKFGMVNARALMREGTDFRDAYLGHMASETVVSHQVITSGQLPRDMGWADEVYRDTGDLLGGGKDTLHITSGLARTQLDTLMDTTGAPKLGDYLHRAFPGTKVITVGAKTYATHVSGGSGTDIQVTFSGRDFACGKSGAKTWRGPAGKAVPAYLTAPVCGRFHVDSDQALDYGTGTTAPAWMYPLDGNHYVPGRDRAHLGGDTWVADAGMAMMEREDWSGMLLTFPGVDKAGHMWGGITDDAVHPPGSDAEMAHLRHLAKNVDHQIGRVMDRLRALGQDRQTLVVLTTDHGGMPATRFHGVDRAGRGDHNWFYGRSAQGDYLDAAPALAPLVDTGNVAGSYQDSAVRTWLKDTSRPALRRAATAMAALPDVIATYTLDGDRYRLAGSAPGRMSRGERSWWQEHGQELVNTMAAPYGPDVIGLLKDDTSYGAAGDHGGAQRAAQRVPLAFWTADRPGATPGAALRAVDILPTVLGALGITPAERDGLDGRAHPLGRG</sequence>
<keyword evidence="4" id="KW-1185">Reference proteome</keyword>